<reference evidence="4 5" key="1">
    <citation type="submission" date="2022-07" db="EMBL/GenBank/DDBJ databases">
        <title>Genome-wide signatures of adaptation to extreme environments.</title>
        <authorList>
            <person name="Cho C.H."/>
            <person name="Yoon H.S."/>
        </authorList>
    </citation>
    <scope>NUCLEOTIDE SEQUENCE [LARGE SCALE GENOMIC DNA]</scope>
    <source>
        <strain evidence="4 5">DBV 063 E5</strain>
    </source>
</reference>
<dbReference type="InterPro" id="IPR013780">
    <property type="entry name" value="Glyco_hydro_b"/>
</dbReference>
<dbReference type="Pfam" id="PF00128">
    <property type="entry name" value="Alpha-amylase"/>
    <property type="match status" value="1"/>
</dbReference>
<feature type="compositionally biased region" description="Basic and acidic residues" evidence="2">
    <location>
        <begin position="883"/>
        <end position="897"/>
    </location>
</feature>
<dbReference type="EMBL" id="JANCYW010000001">
    <property type="protein sequence ID" value="KAK4534122.1"/>
    <property type="molecule type" value="Genomic_DNA"/>
</dbReference>
<dbReference type="Proteomes" id="UP001301350">
    <property type="component" value="Unassembled WGS sequence"/>
</dbReference>
<organism evidence="4 5">
    <name type="scientific">Cyanidium caldarium</name>
    <name type="common">Red alga</name>
    <dbReference type="NCBI Taxonomy" id="2771"/>
    <lineage>
        <taxon>Eukaryota</taxon>
        <taxon>Rhodophyta</taxon>
        <taxon>Bangiophyceae</taxon>
        <taxon>Cyanidiales</taxon>
        <taxon>Cyanidiaceae</taxon>
        <taxon>Cyanidium</taxon>
    </lineage>
</organism>
<proteinExistence type="inferred from homology"/>
<dbReference type="InterPro" id="IPR048650">
    <property type="entry name" value="ISOA1-3-like_C"/>
</dbReference>
<feature type="compositionally biased region" description="Acidic residues" evidence="2">
    <location>
        <begin position="102"/>
        <end position="118"/>
    </location>
</feature>
<feature type="domain" description="Glycosyl hydrolase family 13 catalytic" evidence="3">
    <location>
        <begin position="233"/>
        <end position="695"/>
    </location>
</feature>
<evidence type="ECO:0000313" key="4">
    <source>
        <dbReference type="EMBL" id="KAK4534122.1"/>
    </source>
</evidence>
<dbReference type="InterPro" id="IPR017853">
    <property type="entry name" value="GH"/>
</dbReference>
<feature type="compositionally biased region" description="Basic and acidic residues" evidence="2">
    <location>
        <begin position="863"/>
        <end position="874"/>
    </location>
</feature>
<dbReference type="Gene3D" id="2.60.40.10">
    <property type="entry name" value="Immunoglobulins"/>
    <property type="match status" value="1"/>
</dbReference>
<sequence length="941" mass="104534">MGVVQSAPLAEEVDHRTGRRISRIASSASRLINSRKVPPEVPWLQAVSAGSEKPLGCSFLRDDVVNFAIYSTEAKHMTLIVYHPEHETEVAESMSQMAHIEDEQEGEDDGDGEEEPESSSESLTFEALDTCVELKLDPRVNRTGNVWHVAIQPALAMYRYAWRVGQGKKAQLVMDPYARLLSSPRCIDFGAREKRHNSYEPRAVIPPRDYLHGFDWQEVKSPDIPPSDWIVYEVHVRSFTALARDTAAPPGSYAAVIEKIPYLKSLGVNCVELLPVFEFNELEWERRNPNTGEDLCQYWGYSTVAFFAPMNRYSAVGCSGGAVGHSGRLSFQRRSLSLHRRRLRFRSVLDEFRTMVRELHRAGIKVILDVVFNHTAETWRIYHFRALANHDYYLHSEGKDVNFSGCGHTVACNRLVVVEFIRDSLKYWTEEMHVDGFRFDLAATLARSPSPPFAPMKYPTLMTALSRDPSLQHVLLIAEPWDIGAYLVGEFLRFGRNWTEWNGKFRDTVRRFIKGDQGTMEEMATRVCGSEDMYGAHVEEPAEPGAETDAYRPGAINFVTCHDGMSLRDLVSYNEAQNWANGEENRDGEKHNLSWNCGVEGETDDEGVLALRRRQQRNLLLALLLSAGIPMLKSGDEIGHTQQGSSNVWCQDNELNYLHWDEMGAETVTAAAEGKAELSEAQSLLRFVRTLIRFRKRVAPAFRRFLSAERGDIQWLGPDASAATLPPPGADEEEVLAAAGNGQLPAEAGVDWGTDANFLAYVLHGYRIPGLHGRSVYVAFNASHVERQVQPPRIASKAYGWVVLFNTSADPPGDCYTLSDEAEAGDDDVPASVTCVEPPVPMLPYSALVMVMHARTTGGEPVAVREGEEEKGGGEEEIGEEGETTHKTEAEQPREGAADVEPAEDQPGAEYPEQTQPPEGDPAAGDGGGSGSRNEEHAEGA</sequence>
<dbReference type="InterPro" id="IPR013783">
    <property type="entry name" value="Ig-like_fold"/>
</dbReference>
<dbReference type="SUPFAM" id="SSF51011">
    <property type="entry name" value="Glycosyl hydrolase domain"/>
    <property type="match status" value="1"/>
</dbReference>
<feature type="region of interest" description="Disordered" evidence="2">
    <location>
        <begin position="859"/>
        <end position="941"/>
    </location>
</feature>
<accession>A0AAV9IPD9</accession>
<dbReference type="CDD" id="cd11326">
    <property type="entry name" value="AmyAc_Glg_debranch"/>
    <property type="match status" value="1"/>
</dbReference>
<feature type="region of interest" description="Disordered" evidence="2">
    <location>
        <begin position="100"/>
        <end position="123"/>
    </location>
</feature>
<dbReference type="Gene3D" id="3.20.20.80">
    <property type="entry name" value="Glycosidases"/>
    <property type="match status" value="1"/>
</dbReference>
<dbReference type="GO" id="GO:0005975">
    <property type="term" value="P:carbohydrate metabolic process"/>
    <property type="evidence" value="ECO:0007669"/>
    <property type="project" value="InterPro"/>
</dbReference>
<dbReference type="PANTHER" id="PTHR43002">
    <property type="entry name" value="GLYCOGEN DEBRANCHING ENZYME"/>
    <property type="match status" value="1"/>
</dbReference>
<evidence type="ECO:0000256" key="1">
    <source>
        <dbReference type="ARBA" id="ARBA00008061"/>
    </source>
</evidence>
<dbReference type="SUPFAM" id="SSF51445">
    <property type="entry name" value="(Trans)glycosidases"/>
    <property type="match status" value="1"/>
</dbReference>
<evidence type="ECO:0000256" key="2">
    <source>
        <dbReference type="SAM" id="MobiDB-lite"/>
    </source>
</evidence>
<dbReference type="SUPFAM" id="SSF81296">
    <property type="entry name" value="E set domains"/>
    <property type="match status" value="1"/>
</dbReference>
<name>A0AAV9IPD9_CYACA</name>
<evidence type="ECO:0000259" key="3">
    <source>
        <dbReference type="SMART" id="SM00642"/>
    </source>
</evidence>
<comment type="similarity">
    <text evidence="1">Belongs to the glycosyl hydrolase 13 family.</text>
</comment>
<dbReference type="Pfam" id="PF21156">
    <property type="entry name" value="ISOA1-3_C"/>
    <property type="match status" value="1"/>
</dbReference>
<evidence type="ECO:0000313" key="5">
    <source>
        <dbReference type="Proteomes" id="UP001301350"/>
    </source>
</evidence>
<dbReference type="SMART" id="SM00642">
    <property type="entry name" value="Aamy"/>
    <property type="match status" value="1"/>
</dbReference>
<dbReference type="Gene3D" id="2.60.40.1180">
    <property type="entry name" value="Golgi alpha-mannosidase II"/>
    <property type="match status" value="1"/>
</dbReference>
<dbReference type="AlphaFoldDB" id="A0AAV9IPD9"/>
<dbReference type="InterPro" id="IPR014756">
    <property type="entry name" value="Ig_E-set"/>
</dbReference>
<comment type="caution">
    <text evidence="4">The sequence shown here is derived from an EMBL/GenBank/DDBJ whole genome shotgun (WGS) entry which is preliminary data.</text>
</comment>
<gene>
    <name evidence="4" type="ORF">CDCA_CDCA01G0147</name>
</gene>
<protein>
    <recommendedName>
        <fullName evidence="3">Glycosyl hydrolase family 13 catalytic domain-containing protein</fullName>
    </recommendedName>
</protein>
<dbReference type="InterPro" id="IPR006047">
    <property type="entry name" value="GH13_cat_dom"/>
</dbReference>
<keyword evidence="5" id="KW-1185">Reference proteome</keyword>